<dbReference type="Proteomes" id="UP000445000">
    <property type="component" value="Unassembled WGS sequence"/>
</dbReference>
<dbReference type="AlphaFoldDB" id="A0A829YJ14"/>
<dbReference type="CDD" id="cd08893">
    <property type="entry name" value="SRPBCC_CalC_Aha1-like_GntR-HTH"/>
    <property type="match status" value="1"/>
</dbReference>
<dbReference type="Gene3D" id="3.30.530.20">
    <property type="match status" value="1"/>
</dbReference>
<reference evidence="4" key="1">
    <citation type="submission" date="2020-01" db="EMBL/GenBank/DDBJ databases">
        <title>'Steroidobacter agaridevorans' sp. nov., agar-degrading bacteria isolated from rhizosphere soils.</title>
        <authorList>
            <person name="Ikenaga M."/>
            <person name="Kataoka M."/>
            <person name="Murouchi A."/>
            <person name="Katsuragi S."/>
            <person name="Sakai M."/>
        </authorList>
    </citation>
    <scope>NUCLEOTIDE SEQUENCE [LARGE SCALE GENOMIC DNA]</scope>
    <source>
        <strain evidence="4">YU21-B</strain>
    </source>
</reference>
<accession>A0A829YJ14</accession>
<dbReference type="SUPFAM" id="SSF55961">
    <property type="entry name" value="Bet v1-like"/>
    <property type="match status" value="1"/>
</dbReference>
<evidence type="ECO:0000256" key="1">
    <source>
        <dbReference type="ARBA" id="ARBA00006817"/>
    </source>
</evidence>
<dbReference type="RefSeq" id="WP_161814146.1">
    <property type="nucleotide sequence ID" value="NZ_BLJN01000004.1"/>
</dbReference>
<organism evidence="3 4">
    <name type="scientific">Steroidobacter agaridevorans</name>
    <dbReference type="NCBI Taxonomy" id="2695856"/>
    <lineage>
        <taxon>Bacteria</taxon>
        <taxon>Pseudomonadati</taxon>
        <taxon>Pseudomonadota</taxon>
        <taxon>Gammaproteobacteria</taxon>
        <taxon>Steroidobacterales</taxon>
        <taxon>Steroidobacteraceae</taxon>
        <taxon>Steroidobacter</taxon>
    </lineage>
</organism>
<keyword evidence="4" id="KW-1185">Reference proteome</keyword>
<comment type="similarity">
    <text evidence="1">Belongs to the AHA1 family.</text>
</comment>
<evidence type="ECO:0000313" key="4">
    <source>
        <dbReference type="Proteomes" id="UP000445000"/>
    </source>
</evidence>
<proteinExistence type="inferred from homology"/>
<evidence type="ECO:0000313" key="3">
    <source>
        <dbReference type="EMBL" id="GFE82506.1"/>
    </source>
</evidence>
<dbReference type="InterPro" id="IPR013538">
    <property type="entry name" value="ASHA1/2-like_C"/>
</dbReference>
<protein>
    <submittedName>
        <fullName evidence="3">ATPase</fullName>
    </submittedName>
</protein>
<dbReference type="InterPro" id="IPR023393">
    <property type="entry name" value="START-like_dom_sf"/>
</dbReference>
<feature type="domain" description="Activator of Hsp90 ATPase homologue 1/2-like C-terminal" evidence="2">
    <location>
        <begin position="14"/>
        <end position="139"/>
    </location>
</feature>
<evidence type="ECO:0000259" key="2">
    <source>
        <dbReference type="Pfam" id="PF08327"/>
    </source>
</evidence>
<dbReference type="EMBL" id="BLJN01000004">
    <property type="protein sequence ID" value="GFE82506.1"/>
    <property type="molecule type" value="Genomic_DNA"/>
</dbReference>
<name>A0A829YJ14_9GAMM</name>
<dbReference type="Pfam" id="PF08327">
    <property type="entry name" value="AHSA1"/>
    <property type="match status" value="1"/>
</dbReference>
<gene>
    <name evidence="3" type="ORF">GCM10011487_45060</name>
</gene>
<sequence length="155" mass="17516">MARSTFVYVTYIRTTREKLWSALTADAEFMKQYWFGVHCESQWTAGSPWKMVAGNGQILDAGEIIEADPPRRLVIRWQHQSKPELKAEGESRCTIELEPFGTAIRLSITHTIEREPSKLIEAVSGGWPKIIANLKSLLETGAIVLLDAYPPCNQR</sequence>
<comment type="caution">
    <text evidence="3">The sequence shown here is derived from an EMBL/GenBank/DDBJ whole genome shotgun (WGS) entry which is preliminary data.</text>
</comment>